<evidence type="ECO:0000313" key="11">
    <source>
        <dbReference type="EMBL" id="OGI51608.1"/>
    </source>
</evidence>
<dbReference type="InterPro" id="IPR045062">
    <property type="entry name" value="Cyt_c_biogenesis_CcsA/CcmC"/>
</dbReference>
<feature type="transmembrane region" description="Helical" evidence="9">
    <location>
        <begin position="20"/>
        <end position="40"/>
    </location>
</feature>
<keyword evidence="8 9" id="KW-0472">Membrane</keyword>
<evidence type="ECO:0000313" key="12">
    <source>
        <dbReference type="Proteomes" id="UP000179037"/>
    </source>
</evidence>
<keyword evidence="6 9" id="KW-0201">Cytochrome c-type biogenesis</keyword>
<name>A0A1F6U2K4_9PROT</name>
<organism evidence="11 12">
    <name type="scientific">Candidatus Muproteobacteria bacterium RIFCSPLOWO2_01_FULL_60_18</name>
    <dbReference type="NCBI Taxonomy" id="1817768"/>
    <lineage>
        <taxon>Bacteria</taxon>
        <taxon>Pseudomonadati</taxon>
        <taxon>Pseudomonadota</taxon>
        <taxon>Candidatus Muproteobacteria</taxon>
    </lineage>
</organism>
<evidence type="ECO:0000256" key="7">
    <source>
        <dbReference type="ARBA" id="ARBA00022989"/>
    </source>
</evidence>
<evidence type="ECO:0000259" key="10">
    <source>
        <dbReference type="Pfam" id="PF01578"/>
    </source>
</evidence>
<keyword evidence="9" id="KW-1003">Cell membrane</keyword>
<dbReference type="STRING" id="1817768.A3A87_09910"/>
<proteinExistence type="inferred from homology"/>
<dbReference type="NCBIfam" id="TIGR01191">
    <property type="entry name" value="ccmC"/>
    <property type="match status" value="1"/>
</dbReference>
<feature type="transmembrane region" description="Helical" evidence="9">
    <location>
        <begin position="153"/>
        <end position="173"/>
    </location>
</feature>
<evidence type="ECO:0000256" key="9">
    <source>
        <dbReference type="RuleBase" id="RU364092"/>
    </source>
</evidence>
<reference evidence="11 12" key="1">
    <citation type="journal article" date="2016" name="Nat. Commun.">
        <title>Thousands of microbial genomes shed light on interconnected biogeochemical processes in an aquifer system.</title>
        <authorList>
            <person name="Anantharaman K."/>
            <person name="Brown C.T."/>
            <person name="Hug L.A."/>
            <person name="Sharon I."/>
            <person name="Castelle C.J."/>
            <person name="Probst A.J."/>
            <person name="Thomas B.C."/>
            <person name="Singh A."/>
            <person name="Wilkins M.J."/>
            <person name="Karaoz U."/>
            <person name="Brodie E.L."/>
            <person name="Williams K.H."/>
            <person name="Hubbard S.S."/>
            <person name="Banfield J.F."/>
        </authorList>
    </citation>
    <scope>NUCLEOTIDE SEQUENCE [LARGE SCALE GENOMIC DNA]</scope>
</reference>
<dbReference type="InterPro" id="IPR002541">
    <property type="entry name" value="Cyt_c_assembly"/>
</dbReference>
<sequence length="243" mass="27103">MHKYASPKFFYSLAGQLIPWIAALTAVLLLAGLYLGLFVAPADYQQGESYRIMFIHVPAAWMSMFIYMLMAGAGAVALVWNIKLAEIFANSCAPIGASFTFLALATGSLWGKPMWGTWWAWDARLTSELILFFLYIGYMALQASIDDPRRAARAAAILALVGVVNIPVIHFSVEWWNTLHQPASVSKIGTPSIHPSMLAPLLLMAFAFTIYFVVVALLRMRNEILERERHTTWVADMLESTKP</sequence>
<comment type="function">
    <text evidence="1 9">Required for the export of heme to the periplasm for the biogenesis of c-type cytochromes.</text>
</comment>
<evidence type="ECO:0000256" key="2">
    <source>
        <dbReference type="ARBA" id="ARBA00004141"/>
    </source>
</evidence>
<dbReference type="GO" id="GO:0017004">
    <property type="term" value="P:cytochrome complex assembly"/>
    <property type="evidence" value="ECO:0007669"/>
    <property type="project" value="UniProtKB-KW"/>
</dbReference>
<evidence type="ECO:0000256" key="1">
    <source>
        <dbReference type="ARBA" id="ARBA00002442"/>
    </source>
</evidence>
<dbReference type="InterPro" id="IPR003557">
    <property type="entry name" value="Cyt_c_biogenesis_CcmC"/>
</dbReference>
<dbReference type="PANTHER" id="PTHR30071:SF1">
    <property type="entry name" value="CYTOCHROME B_B6 PROTEIN-RELATED"/>
    <property type="match status" value="1"/>
</dbReference>
<comment type="caution">
    <text evidence="11">The sequence shown here is derived from an EMBL/GenBank/DDBJ whole genome shotgun (WGS) entry which is preliminary data.</text>
</comment>
<evidence type="ECO:0000256" key="5">
    <source>
        <dbReference type="ARBA" id="ARBA00022692"/>
    </source>
</evidence>
<dbReference type="Proteomes" id="UP000179037">
    <property type="component" value="Unassembled WGS sequence"/>
</dbReference>
<dbReference type="PANTHER" id="PTHR30071">
    <property type="entry name" value="HEME EXPORTER PROTEIN C"/>
    <property type="match status" value="1"/>
</dbReference>
<dbReference type="GO" id="GO:0005886">
    <property type="term" value="C:plasma membrane"/>
    <property type="evidence" value="ECO:0007669"/>
    <property type="project" value="UniProtKB-SubCell"/>
</dbReference>
<feature type="transmembrane region" description="Helical" evidence="9">
    <location>
        <begin position="193"/>
        <end position="218"/>
    </location>
</feature>
<comment type="subcellular location">
    <subcellularLocation>
        <location evidence="9">Cell inner membrane</location>
    </subcellularLocation>
    <subcellularLocation>
        <location evidence="2">Membrane</location>
        <topology evidence="2">Multi-pass membrane protein</topology>
    </subcellularLocation>
</comment>
<gene>
    <name evidence="9" type="primary">ccmC</name>
    <name evidence="11" type="ORF">A3A87_09910</name>
</gene>
<feature type="transmembrane region" description="Helical" evidence="9">
    <location>
        <begin position="60"/>
        <end position="80"/>
    </location>
</feature>
<comment type="similarity">
    <text evidence="3 9">Belongs to the CcmC/CycZ/HelC family.</text>
</comment>
<feature type="transmembrane region" description="Helical" evidence="9">
    <location>
        <begin position="87"/>
        <end position="111"/>
    </location>
</feature>
<evidence type="ECO:0000256" key="8">
    <source>
        <dbReference type="ARBA" id="ARBA00023136"/>
    </source>
</evidence>
<protein>
    <recommendedName>
        <fullName evidence="4 9">Heme exporter protein C</fullName>
    </recommendedName>
    <alternativeName>
        <fullName evidence="9">Cytochrome c-type biogenesis protein</fullName>
    </alternativeName>
</protein>
<evidence type="ECO:0000256" key="4">
    <source>
        <dbReference type="ARBA" id="ARBA00016463"/>
    </source>
</evidence>
<feature type="transmembrane region" description="Helical" evidence="9">
    <location>
        <begin position="123"/>
        <end position="141"/>
    </location>
</feature>
<keyword evidence="9" id="KW-0997">Cell inner membrane</keyword>
<keyword evidence="5 9" id="KW-0812">Transmembrane</keyword>
<keyword evidence="7 9" id="KW-1133">Transmembrane helix</keyword>
<feature type="domain" description="Cytochrome c assembly protein" evidence="10">
    <location>
        <begin position="2"/>
        <end position="180"/>
    </location>
</feature>
<evidence type="ECO:0000256" key="3">
    <source>
        <dbReference type="ARBA" id="ARBA00005840"/>
    </source>
</evidence>
<evidence type="ECO:0000256" key="6">
    <source>
        <dbReference type="ARBA" id="ARBA00022748"/>
    </source>
</evidence>
<keyword evidence="9" id="KW-0813">Transport</keyword>
<dbReference type="GO" id="GO:0020037">
    <property type="term" value="F:heme binding"/>
    <property type="evidence" value="ECO:0007669"/>
    <property type="project" value="InterPro"/>
</dbReference>
<dbReference type="Pfam" id="PF01578">
    <property type="entry name" value="Cytochrom_C_asm"/>
    <property type="match status" value="1"/>
</dbReference>
<dbReference type="EMBL" id="MFTC01000036">
    <property type="protein sequence ID" value="OGI51608.1"/>
    <property type="molecule type" value="Genomic_DNA"/>
</dbReference>
<dbReference type="GO" id="GO:0015232">
    <property type="term" value="F:heme transmembrane transporter activity"/>
    <property type="evidence" value="ECO:0007669"/>
    <property type="project" value="InterPro"/>
</dbReference>
<dbReference type="AlphaFoldDB" id="A0A1F6U2K4"/>
<accession>A0A1F6U2K4</accession>
<dbReference type="PRINTS" id="PR01386">
    <property type="entry name" value="CCMCBIOGNSIS"/>
</dbReference>